<accession>N9RFS0</accession>
<reference evidence="10" key="3">
    <citation type="submission" date="2024-03" db="EMBL/GenBank/DDBJ databases">
        <authorList>
            <person name="Sun Q."/>
            <person name="Sedlacek I."/>
        </authorList>
    </citation>
    <scope>NUCLEOTIDE SEQUENCE</scope>
    <source>
        <strain evidence="10">CCM 8635</strain>
    </source>
</reference>
<evidence type="ECO:0000256" key="1">
    <source>
        <dbReference type="ARBA" id="ARBA00004651"/>
    </source>
</evidence>
<evidence type="ECO:0000256" key="4">
    <source>
        <dbReference type="ARBA" id="ARBA00022475"/>
    </source>
</evidence>
<gene>
    <name evidence="9" type="ORF">F888_02802</name>
    <name evidence="10" type="ORF">GCM10007354_05110</name>
</gene>
<keyword evidence="7 8" id="KW-0472">Membrane</keyword>
<dbReference type="CDD" id="cd06550">
    <property type="entry name" value="TM_ABC_iron-siderophores_like"/>
    <property type="match status" value="1"/>
</dbReference>
<protein>
    <submittedName>
        <fullName evidence="10">Siderophore ABC transporter permease</fullName>
    </submittedName>
</protein>
<sequence length="344" mass="37088">MNKNQSVTLPTNPFILQPIHKLSVALILLIICALFSLAIGHEYIRLNVVLQAMLQYDPLNIEHVLVQTTRLSRTIIAMVVGACLAVAGTLMQALTRNPLASPGIFGINAGAMFSVVLFSGLFALDSLGHSLWLAFFGAAIAGILVYFLGMVGQRQLNTLRIVLAGAAVTALFSSFTQAMLVIDQEGLDSILFWLAGSVANRQLNFVWPVLPYMMSCLFLIYLLAKPINILMAGEEIAKGLGQRTILIQVMMGIAIIILAGGAVAIAGNIAFIGLIVPHIVRRLISSDHQWLIPGCAILGALLLLLADILARLVIFPQEIPIGVMTALLGAPFFIYLVRKGMRHG</sequence>
<comment type="similarity">
    <text evidence="2">Belongs to the binding-protein-dependent transport system permease family. FecCD subfamily.</text>
</comment>
<dbReference type="GeneID" id="80103086"/>
<evidence type="ECO:0000313" key="10">
    <source>
        <dbReference type="EMBL" id="GGH27167.1"/>
    </source>
</evidence>
<dbReference type="PANTHER" id="PTHR30472">
    <property type="entry name" value="FERRIC ENTEROBACTIN TRANSPORT SYSTEM PERMEASE PROTEIN"/>
    <property type="match status" value="1"/>
</dbReference>
<dbReference type="PATRIC" id="fig|1217698.3.peg.2744"/>
<evidence type="ECO:0000256" key="7">
    <source>
        <dbReference type="ARBA" id="ARBA00023136"/>
    </source>
</evidence>
<feature type="transmembrane region" description="Helical" evidence="8">
    <location>
        <begin position="22"/>
        <end position="44"/>
    </location>
</feature>
<reference evidence="10 12" key="2">
    <citation type="journal article" date="2014" name="Int. J. Syst. Evol. Microbiol.">
        <title>Complete genome sequence of Corynebacterium casei LMG S-19264T (=DSM 44701T), isolated from a smear-ripened cheese.</title>
        <authorList>
            <consortium name="US DOE Joint Genome Institute (JGI-PGF)"/>
            <person name="Walter F."/>
            <person name="Albersmeier A."/>
            <person name="Kalinowski J."/>
            <person name="Ruckert C."/>
        </authorList>
    </citation>
    <scope>NUCLEOTIDE SEQUENCE [LARGE SCALE GENOMIC DNA]</scope>
    <source>
        <strain evidence="10 12">CCM 8635</strain>
    </source>
</reference>
<feature type="transmembrane region" description="Helical" evidence="8">
    <location>
        <begin position="161"/>
        <end position="182"/>
    </location>
</feature>
<dbReference type="GO" id="GO:0033214">
    <property type="term" value="P:siderophore-iron import into cell"/>
    <property type="evidence" value="ECO:0007669"/>
    <property type="project" value="TreeGrafter"/>
</dbReference>
<dbReference type="Pfam" id="PF01032">
    <property type="entry name" value="FecCD"/>
    <property type="match status" value="1"/>
</dbReference>
<feature type="transmembrane region" description="Helical" evidence="8">
    <location>
        <begin position="202"/>
        <end position="224"/>
    </location>
</feature>
<keyword evidence="4" id="KW-1003">Cell membrane</keyword>
<organism evidence="9 11">
    <name type="scientific">Acinetobacter courvalinii</name>
    <dbReference type="NCBI Taxonomy" id="280147"/>
    <lineage>
        <taxon>Bacteria</taxon>
        <taxon>Pseudomonadati</taxon>
        <taxon>Pseudomonadota</taxon>
        <taxon>Gammaproteobacteria</taxon>
        <taxon>Moraxellales</taxon>
        <taxon>Moraxellaceae</taxon>
        <taxon>Acinetobacter</taxon>
    </lineage>
</organism>
<dbReference type="Proteomes" id="UP000652691">
    <property type="component" value="Unassembled WGS sequence"/>
</dbReference>
<evidence type="ECO:0000256" key="2">
    <source>
        <dbReference type="ARBA" id="ARBA00007935"/>
    </source>
</evidence>
<reference evidence="9 11" key="1">
    <citation type="submission" date="2013-02" db="EMBL/GenBank/DDBJ databases">
        <title>The Genome Sequence of Acinetobacter sp. NIPH 3623.</title>
        <authorList>
            <consortium name="The Broad Institute Genome Sequencing Platform"/>
            <consortium name="The Broad Institute Genome Sequencing Center for Infectious Disease"/>
            <person name="Cerqueira G."/>
            <person name="Feldgarden M."/>
            <person name="Courvalin P."/>
            <person name="Perichon B."/>
            <person name="Grillot-Courvalin C."/>
            <person name="Clermont D."/>
            <person name="Rocha E."/>
            <person name="Yoon E.-J."/>
            <person name="Nemec A."/>
            <person name="Walker B."/>
            <person name="Young S.K."/>
            <person name="Zeng Q."/>
            <person name="Gargeya S."/>
            <person name="Fitzgerald M."/>
            <person name="Haas B."/>
            <person name="Abouelleil A."/>
            <person name="Alvarado L."/>
            <person name="Arachchi H.M."/>
            <person name="Berlin A.M."/>
            <person name="Chapman S.B."/>
            <person name="Dewar J."/>
            <person name="Goldberg J."/>
            <person name="Griggs A."/>
            <person name="Gujja S."/>
            <person name="Hansen M."/>
            <person name="Howarth C."/>
            <person name="Imamovic A."/>
            <person name="Larimer J."/>
            <person name="McCowan C."/>
            <person name="Murphy C."/>
            <person name="Neiman D."/>
            <person name="Pearson M."/>
            <person name="Priest M."/>
            <person name="Roberts A."/>
            <person name="Saif S."/>
            <person name="Shea T."/>
            <person name="Sisk P."/>
            <person name="Sykes S."/>
            <person name="Wortman J."/>
            <person name="Nusbaum C."/>
            <person name="Birren B."/>
        </authorList>
    </citation>
    <scope>NUCLEOTIDE SEQUENCE [LARGE SCALE GENOMIC DNA]</scope>
    <source>
        <strain evidence="9 11">NIPH 3623</strain>
    </source>
</reference>
<keyword evidence="5 8" id="KW-0812">Transmembrane</keyword>
<evidence type="ECO:0000313" key="11">
    <source>
        <dbReference type="Proteomes" id="UP000013200"/>
    </source>
</evidence>
<feature type="transmembrane region" description="Helical" evidence="8">
    <location>
        <begin position="290"/>
        <end position="314"/>
    </location>
</feature>
<dbReference type="RefSeq" id="WP_005287184.1">
    <property type="nucleotide sequence ID" value="NZ_BMDA01000001.1"/>
</dbReference>
<evidence type="ECO:0000313" key="9">
    <source>
        <dbReference type="EMBL" id="ENX37465.1"/>
    </source>
</evidence>
<dbReference type="AlphaFoldDB" id="N9RFS0"/>
<keyword evidence="6 8" id="KW-1133">Transmembrane helix</keyword>
<evidence type="ECO:0000313" key="12">
    <source>
        <dbReference type="Proteomes" id="UP000652691"/>
    </source>
</evidence>
<dbReference type="Proteomes" id="UP000013200">
    <property type="component" value="Unassembled WGS sequence"/>
</dbReference>
<dbReference type="InterPro" id="IPR037294">
    <property type="entry name" value="ABC_BtuC-like"/>
</dbReference>
<feature type="transmembrane region" description="Helical" evidence="8">
    <location>
        <begin position="321"/>
        <end position="338"/>
    </location>
</feature>
<dbReference type="FunFam" id="1.10.3470.10:FF:000001">
    <property type="entry name" value="Vitamin B12 ABC transporter permease BtuC"/>
    <property type="match status" value="1"/>
</dbReference>
<dbReference type="SUPFAM" id="SSF81345">
    <property type="entry name" value="ABC transporter involved in vitamin B12 uptake, BtuC"/>
    <property type="match status" value="1"/>
</dbReference>
<evidence type="ECO:0000256" key="6">
    <source>
        <dbReference type="ARBA" id="ARBA00022989"/>
    </source>
</evidence>
<dbReference type="HOGENOM" id="CLU_013016_1_0_6"/>
<feature type="transmembrane region" description="Helical" evidence="8">
    <location>
        <begin position="103"/>
        <end position="124"/>
    </location>
</feature>
<dbReference type="EMBL" id="APSA01000007">
    <property type="protein sequence ID" value="ENX37465.1"/>
    <property type="molecule type" value="Genomic_DNA"/>
</dbReference>
<feature type="transmembrane region" description="Helical" evidence="8">
    <location>
        <begin position="71"/>
        <end position="91"/>
    </location>
</feature>
<comment type="subcellular location">
    <subcellularLocation>
        <location evidence="1">Cell membrane</location>
        <topology evidence="1">Multi-pass membrane protein</topology>
    </subcellularLocation>
</comment>
<dbReference type="InterPro" id="IPR000522">
    <property type="entry name" value="ABC_transptr_permease_BtuC"/>
</dbReference>
<keyword evidence="11" id="KW-1185">Reference proteome</keyword>
<keyword evidence="3" id="KW-0813">Transport</keyword>
<dbReference type="Gene3D" id="1.10.3470.10">
    <property type="entry name" value="ABC transporter involved in vitamin B12 uptake, BtuC"/>
    <property type="match status" value="1"/>
</dbReference>
<proteinExistence type="inferred from homology"/>
<dbReference type="GO" id="GO:0022857">
    <property type="term" value="F:transmembrane transporter activity"/>
    <property type="evidence" value="ECO:0007669"/>
    <property type="project" value="InterPro"/>
</dbReference>
<dbReference type="EMBL" id="BMDA01000001">
    <property type="protein sequence ID" value="GGH27167.1"/>
    <property type="molecule type" value="Genomic_DNA"/>
</dbReference>
<feature type="transmembrane region" description="Helical" evidence="8">
    <location>
        <begin position="245"/>
        <end position="278"/>
    </location>
</feature>
<evidence type="ECO:0000256" key="8">
    <source>
        <dbReference type="SAM" id="Phobius"/>
    </source>
</evidence>
<evidence type="ECO:0000256" key="5">
    <source>
        <dbReference type="ARBA" id="ARBA00022692"/>
    </source>
</evidence>
<evidence type="ECO:0000256" key="3">
    <source>
        <dbReference type="ARBA" id="ARBA00022448"/>
    </source>
</evidence>
<dbReference type="PANTHER" id="PTHR30472:SF1">
    <property type="entry name" value="FE(3+) DICITRATE TRANSPORT SYSTEM PERMEASE PROTEIN FECC-RELATED"/>
    <property type="match status" value="1"/>
</dbReference>
<dbReference type="GO" id="GO:0005886">
    <property type="term" value="C:plasma membrane"/>
    <property type="evidence" value="ECO:0007669"/>
    <property type="project" value="UniProtKB-SubCell"/>
</dbReference>
<dbReference type="STRING" id="1217698.F888_02802"/>
<feature type="transmembrane region" description="Helical" evidence="8">
    <location>
        <begin position="130"/>
        <end position="149"/>
    </location>
</feature>
<name>N9RFS0_9GAMM</name>
<comment type="caution">
    <text evidence="9">The sequence shown here is derived from an EMBL/GenBank/DDBJ whole genome shotgun (WGS) entry which is preliminary data.</text>
</comment>